<dbReference type="InterPro" id="IPR006366">
    <property type="entry name" value="CobA/CysG_C"/>
</dbReference>
<evidence type="ECO:0000313" key="10">
    <source>
        <dbReference type="Proteomes" id="UP000006875"/>
    </source>
</evidence>
<dbReference type="PANTHER" id="PTHR45790">
    <property type="entry name" value="SIROHEME SYNTHASE-RELATED"/>
    <property type="match status" value="1"/>
</dbReference>
<dbReference type="AlphaFoldDB" id="E3HDD8"/>
<evidence type="ECO:0000256" key="2">
    <source>
        <dbReference type="ARBA" id="ARBA00022603"/>
    </source>
</evidence>
<dbReference type="GO" id="GO:0004852">
    <property type="term" value="F:uroporphyrinogen-III synthase activity"/>
    <property type="evidence" value="ECO:0007669"/>
    <property type="project" value="InterPro"/>
</dbReference>
<dbReference type="Gene3D" id="3.40.50.10090">
    <property type="match status" value="2"/>
</dbReference>
<gene>
    <name evidence="9" type="ordered locus">Ilyop_2378</name>
</gene>
<dbReference type="SUPFAM" id="SSF69618">
    <property type="entry name" value="HemD-like"/>
    <property type="match status" value="1"/>
</dbReference>
<evidence type="ECO:0000256" key="5">
    <source>
        <dbReference type="ARBA" id="ARBA00023244"/>
    </source>
</evidence>
<dbReference type="Proteomes" id="UP000006875">
    <property type="component" value="Plasmid pILYOP01"/>
</dbReference>
<keyword evidence="10" id="KW-1185">Reference proteome</keyword>
<keyword evidence="5" id="KW-0627">Porphyrin biosynthesis</keyword>
<dbReference type="CDD" id="cd06578">
    <property type="entry name" value="HemD"/>
    <property type="match status" value="1"/>
</dbReference>
<dbReference type="InterPro" id="IPR003754">
    <property type="entry name" value="4pyrrol_synth_uPrphyn_synth"/>
</dbReference>
<dbReference type="FunFam" id="3.30.950.10:FF:000001">
    <property type="entry name" value="Siroheme synthase"/>
    <property type="match status" value="1"/>
</dbReference>
<evidence type="ECO:0000256" key="6">
    <source>
        <dbReference type="RuleBase" id="RU003960"/>
    </source>
</evidence>
<dbReference type="GO" id="GO:0032259">
    <property type="term" value="P:methylation"/>
    <property type="evidence" value="ECO:0007669"/>
    <property type="project" value="UniProtKB-KW"/>
</dbReference>
<evidence type="ECO:0000256" key="1">
    <source>
        <dbReference type="ARBA" id="ARBA00012162"/>
    </source>
</evidence>
<proteinExistence type="inferred from homology"/>
<dbReference type="Pfam" id="PF02602">
    <property type="entry name" value="HEM4"/>
    <property type="match status" value="1"/>
</dbReference>
<dbReference type="HOGENOM" id="CLU_011276_6_0_0"/>
<evidence type="ECO:0000259" key="7">
    <source>
        <dbReference type="Pfam" id="PF00590"/>
    </source>
</evidence>
<dbReference type="NCBIfam" id="TIGR01469">
    <property type="entry name" value="cobA_cysG_Cterm"/>
    <property type="match status" value="1"/>
</dbReference>
<evidence type="ECO:0000313" key="9">
    <source>
        <dbReference type="EMBL" id="ADO84138.1"/>
    </source>
</evidence>
<dbReference type="EMBL" id="CP002282">
    <property type="protein sequence ID" value="ADO84138.1"/>
    <property type="molecule type" value="Genomic_DNA"/>
</dbReference>
<name>E3HDD8_ILYPC</name>
<dbReference type="OrthoDB" id="9815856at2"/>
<dbReference type="FunFam" id="3.40.1010.10:FF:000001">
    <property type="entry name" value="Siroheme synthase"/>
    <property type="match status" value="1"/>
</dbReference>
<dbReference type="InterPro" id="IPR050161">
    <property type="entry name" value="Siro_Cobalamin_biosynth"/>
</dbReference>
<dbReference type="PROSITE" id="PS00840">
    <property type="entry name" value="SUMT_2"/>
    <property type="match status" value="1"/>
</dbReference>
<keyword evidence="9" id="KW-0456">Lyase</keyword>
<feature type="domain" description="Tetrapyrrole methylase" evidence="7">
    <location>
        <begin position="5"/>
        <end position="215"/>
    </location>
</feature>
<keyword evidence="9" id="KW-0614">Plasmid</keyword>
<dbReference type="CDD" id="cd11642">
    <property type="entry name" value="SUMT"/>
    <property type="match status" value="1"/>
</dbReference>
<dbReference type="NCBIfam" id="NF004790">
    <property type="entry name" value="PRK06136.1"/>
    <property type="match status" value="1"/>
</dbReference>
<dbReference type="InterPro" id="IPR003043">
    <property type="entry name" value="Uropor_MeTrfase_CS"/>
</dbReference>
<evidence type="ECO:0000259" key="8">
    <source>
        <dbReference type="Pfam" id="PF02602"/>
    </source>
</evidence>
<comment type="similarity">
    <text evidence="6">Belongs to the precorrin methyltransferase family.</text>
</comment>
<reference evidence="9 10" key="1">
    <citation type="journal article" date="2010" name="Stand. Genomic Sci.">
        <title>Complete genome sequence of Ilyobacter polytropus type strain (CuHbu1).</title>
        <authorList>
            <person name="Sikorski J."/>
            <person name="Chertkov O."/>
            <person name="Lapidus A."/>
            <person name="Nolan M."/>
            <person name="Lucas S."/>
            <person name="Del Rio T.G."/>
            <person name="Tice H."/>
            <person name="Cheng J.F."/>
            <person name="Tapia R."/>
            <person name="Han C."/>
            <person name="Goodwin L."/>
            <person name="Pitluck S."/>
            <person name="Liolios K."/>
            <person name="Ivanova N."/>
            <person name="Mavromatis K."/>
            <person name="Mikhailova N."/>
            <person name="Pati A."/>
            <person name="Chen A."/>
            <person name="Palaniappan K."/>
            <person name="Land M."/>
            <person name="Hauser L."/>
            <person name="Chang Y.J."/>
            <person name="Jeffries C.D."/>
            <person name="Brambilla E."/>
            <person name="Yasawong M."/>
            <person name="Rohde M."/>
            <person name="Pukall R."/>
            <person name="Spring S."/>
            <person name="Goker M."/>
            <person name="Woyke T."/>
            <person name="Bristow J."/>
            <person name="Eisen J.A."/>
            <person name="Markowitz V."/>
            <person name="Hugenholtz P."/>
            <person name="Kyrpides N.C."/>
            <person name="Klenk H.P."/>
        </authorList>
    </citation>
    <scope>NUCLEOTIDE SEQUENCE [LARGE SCALE GENOMIC DNA]</scope>
    <source>
        <strain evidence="10">ATCC 51220 / DSM 2926 / LMG 16218 / CuHBu1</strain>
        <plasmid evidence="10">pILYOP01</plasmid>
    </source>
</reference>
<geneLocation type="plasmid" evidence="9 10">
    <name>pILYOP01</name>
</geneLocation>
<protein>
    <recommendedName>
        <fullName evidence="1">uroporphyrinogen-III C-methyltransferase</fullName>
        <ecNumber evidence="1">2.1.1.107</ecNumber>
    </recommendedName>
</protein>
<dbReference type="Gene3D" id="3.30.950.10">
    <property type="entry name" value="Methyltransferase, Cobalt-precorrin-4 Transmethylase, Domain 2"/>
    <property type="match status" value="1"/>
</dbReference>
<dbReference type="InterPro" id="IPR035996">
    <property type="entry name" value="4pyrrol_Methylase_sf"/>
</dbReference>
<keyword evidence="3 6" id="KW-0808">Transferase</keyword>
<dbReference type="SUPFAM" id="SSF53790">
    <property type="entry name" value="Tetrapyrrole methylase"/>
    <property type="match status" value="1"/>
</dbReference>
<evidence type="ECO:0000256" key="4">
    <source>
        <dbReference type="ARBA" id="ARBA00022691"/>
    </source>
</evidence>
<dbReference type="RefSeq" id="WP_013388797.1">
    <property type="nucleotide sequence ID" value="NC_014633.1"/>
</dbReference>
<dbReference type="InterPro" id="IPR000878">
    <property type="entry name" value="4pyrrol_Mease"/>
</dbReference>
<dbReference type="PANTHER" id="PTHR45790:SF3">
    <property type="entry name" value="S-ADENOSYL-L-METHIONINE-DEPENDENT UROPORPHYRINOGEN III METHYLTRANSFERASE, CHLOROPLASTIC"/>
    <property type="match status" value="1"/>
</dbReference>
<dbReference type="InterPro" id="IPR014776">
    <property type="entry name" value="4pyrrole_Mease_sub2"/>
</dbReference>
<dbReference type="InterPro" id="IPR036108">
    <property type="entry name" value="4pyrrol_syn_uPrphyn_synt_sf"/>
</dbReference>
<feature type="domain" description="Tetrapyrrole biosynthesis uroporphyrinogen III synthase" evidence="8">
    <location>
        <begin position="266"/>
        <end position="483"/>
    </location>
</feature>
<accession>E3HDD8</accession>
<dbReference type="KEGG" id="ipo:Ilyop_2378"/>
<dbReference type="Gene3D" id="3.40.1010.10">
    <property type="entry name" value="Cobalt-precorrin-4 Transmethylase, Domain 1"/>
    <property type="match status" value="1"/>
</dbReference>
<sequence length="490" mass="54322">MNKGKVYIVGAGPGDLELLSLKAKRCVEEADCIVYDRLINKRILKFAKPDAELIYLGKLNTEGGVIQDEINKTLVREALKGKVVTRLKGGDPFVFGRGGEEIQEILKDEIPFEVVPGITSSISVPAYSGIPVTHRGISRSFHVFTGHTMEDGGWHNFDAIAKLKGTLVFLMGVKNLDLITGDLIKNGKDPETPVGIIEKGSTSKQRVIRGTLSTIVEIAKKEDVKPPAIIIIGGVVNLRDEFNWFEKKELFGKKILVTRDEKQAEAMSSVIEKKGGEAVELPLIQIEDQMKDYDYSEIKKYSCLLFNSQNAVRSFFRYLPDMRLLGDIKIGVVGVKTKEELLKVKLVPDFMPEEYIGELLAKEACDCTKEEDKILFVTSDISPNNPEEWSAKYKRNFEKLAAYKTVKIKKDKSEVEETLKGVDIVTFLSSSTVEAFVESLDGNLDGIKGVKFASIGPVTSETMKKLGLSVDIEAKIFTAEGVLKSIEEAM</sequence>
<keyword evidence="2 6" id="KW-0489">Methyltransferase</keyword>
<dbReference type="Pfam" id="PF00590">
    <property type="entry name" value="TP_methylase"/>
    <property type="match status" value="1"/>
</dbReference>
<dbReference type="InterPro" id="IPR014777">
    <property type="entry name" value="4pyrrole_Mease_sub1"/>
</dbReference>
<dbReference type="EC" id="2.1.1.107" evidence="1"/>
<keyword evidence="4" id="KW-0949">S-adenosyl-L-methionine</keyword>
<evidence type="ECO:0000256" key="3">
    <source>
        <dbReference type="ARBA" id="ARBA00022679"/>
    </source>
</evidence>
<dbReference type="GO" id="GO:0004851">
    <property type="term" value="F:uroporphyrin-III C-methyltransferase activity"/>
    <property type="evidence" value="ECO:0007669"/>
    <property type="project" value="UniProtKB-EC"/>
</dbReference>
<organism evidence="9 10">
    <name type="scientific">Ilyobacter polytropus (strain ATCC 51220 / DSM 2926 / LMG 16218 / CuHBu1)</name>
    <dbReference type="NCBI Taxonomy" id="572544"/>
    <lineage>
        <taxon>Bacteria</taxon>
        <taxon>Fusobacteriati</taxon>
        <taxon>Fusobacteriota</taxon>
        <taxon>Fusobacteriia</taxon>
        <taxon>Fusobacteriales</taxon>
        <taxon>Fusobacteriaceae</taxon>
        <taxon>Ilyobacter</taxon>
    </lineage>
</organism>
<dbReference type="GO" id="GO:0019354">
    <property type="term" value="P:siroheme biosynthetic process"/>
    <property type="evidence" value="ECO:0007669"/>
    <property type="project" value="InterPro"/>
</dbReference>